<organism evidence="1 2">
    <name type="scientific">Trametes pubescens</name>
    <name type="common">White-rot fungus</name>
    <dbReference type="NCBI Taxonomy" id="154538"/>
    <lineage>
        <taxon>Eukaryota</taxon>
        <taxon>Fungi</taxon>
        <taxon>Dikarya</taxon>
        <taxon>Basidiomycota</taxon>
        <taxon>Agaricomycotina</taxon>
        <taxon>Agaricomycetes</taxon>
        <taxon>Polyporales</taxon>
        <taxon>Polyporaceae</taxon>
        <taxon>Trametes</taxon>
    </lineage>
</organism>
<comment type="caution">
    <text evidence="1">The sequence shown here is derived from an EMBL/GenBank/DDBJ whole genome shotgun (WGS) entry which is preliminary data.</text>
</comment>
<keyword evidence="2" id="KW-1185">Reference proteome</keyword>
<dbReference type="Proteomes" id="UP000184267">
    <property type="component" value="Unassembled WGS sequence"/>
</dbReference>
<name>A0A1M2VRW5_TRAPU</name>
<evidence type="ECO:0008006" key="3">
    <source>
        <dbReference type="Google" id="ProtNLM"/>
    </source>
</evidence>
<protein>
    <recommendedName>
        <fullName evidence="3">Arrestin-like N-terminal domain-containing protein</fullName>
    </recommendedName>
</protein>
<gene>
    <name evidence="1" type="ORF">TRAPUB_13176</name>
</gene>
<dbReference type="OrthoDB" id="2333384at2759"/>
<sequence>MAVVPADAAGTAVRETLAATAAAGVECEWKMAWREEKIRRGLWGDYSTVNVQLMLPNIAVFPLFTPIPFIIKVKSVSAPLTHEKANALPADKPAFPPVPDAYEQVSFKLHSQTRISVRSMYTDHVSTDVAVFARAASSQFLTDVPPREWVPMQRPGGKEAEQADATGTWVQHATFKSSFSLACPPTFAVESLQCELIFRAYWDANDHQWEDTKA</sequence>
<evidence type="ECO:0000313" key="2">
    <source>
        <dbReference type="Proteomes" id="UP000184267"/>
    </source>
</evidence>
<dbReference type="STRING" id="154538.A0A1M2VRW5"/>
<proteinExistence type="predicted"/>
<dbReference type="OMA" id="VVANIEC"/>
<dbReference type="EMBL" id="MNAD01000790">
    <property type="protein sequence ID" value="OJT10308.1"/>
    <property type="molecule type" value="Genomic_DNA"/>
</dbReference>
<dbReference type="AlphaFoldDB" id="A0A1M2VRW5"/>
<reference evidence="1 2" key="1">
    <citation type="submission" date="2016-10" db="EMBL/GenBank/DDBJ databases">
        <title>Genome sequence of the basidiomycete white-rot fungus Trametes pubescens.</title>
        <authorList>
            <person name="Makela M.R."/>
            <person name="Granchi Z."/>
            <person name="Peng M."/>
            <person name="De Vries R.P."/>
            <person name="Grigoriev I."/>
            <person name="Riley R."/>
            <person name="Hilden K."/>
        </authorList>
    </citation>
    <scope>NUCLEOTIDE SEQUENCE [LARGE SCALE GENOMIC DNA]</scope>
    <source>
        <strain evidence="1 2">FBCC735</strain>
    </source>
</reference>
<evidence type="ECO:0000313" key="1">
    <source>
        <dbReference type="EMBL" id="OJT10308.1"/>
    </source>
</evidence>
<accession>A0A1M2VRW5</accession>